<keyword evidence="8" id="KW-1185">Reference proteome</keyword>
<dbReference type="Pfam" id="PF14580">
    <property type="entry name" value="LRR_9"/>
    <property type="match status" value="1"/>
</dbReference>
<gene>
    <name evidence="7" type="ORF">KFE25_002695</name>
</gene>
<dbReference type="AlphaFoldDB" id="A0A8J5XIY2"/>
<comment type="subcellular location">
    <subcellularLocation>
        <location evidence="1">Cell projection</location>
        <location evidence="1">Cilium</location>
    </subcellularLocation>
</comment>
<accession>A0A8J5XIY2</accession>
<keyword evidence="4" id="KW-0969">Cilium</keyword>
<evidence type="ECO:0000256" key="4">
    <source>
        <dbReference type="ARBA" id="ARBA00023069"/>
    </source>
</evidence>
<evidence type="ECO:0000313" key="8">
    <source>
        <dbReference type="Proteomes" id="UP000751190"/>
    </source>
</evidence>
<evidence type="ECO:0000256" key="5">
    <source>
        <dbReference type="ARBA" id="ARBA00023273"/>
    </source>
</evidence>
<evidence type="ECO:0000313" key="7">
    <source>
        <dbReference type="EMBL" id="KAG8465388.1"/>
    </source>
</evidence>
<dbReference type="InterPro" id="IPR032675">
    <property type="entry name" value="LRR_dom_sf"/>
</dbReference>
<dbReference type="PANTHER" id="PTHR45973">
    <property type="entry name" value="PROTEIN PHOSPHATASE 1 REGULATORY SUBUNIT SDS22-RELATED"/>
    <property type="match status" value="1"/>
</dbReference>
<evidence type="ECO:0000256" key="3">
    <source>
        <dbReference type="ARBA" id="ARBA00022737"/>
    </source>
</evidence>
<keyword evidence="2" id="KW-0433">Leucine-rich repeat</keyword>
<organism evidence="7 8">
    <name type="scientific">Diacronema lutheri</name>
    <name type="common">Unicellular marine alga</name>
    <name type="synonym">Monochrysis lutheri</name>
    <dbReference type="NCBI Taxonomy" id="2081491"/>
    <lineage>
        <taxon>Eukaryota</taxon>
        <taxon>Haptista</taxon>
        <taxon>Haptophyta</taxon>
        <taxon>Pavlovophyceae</taxon>
        <taxon>Pavlovales</taxon>
        <taxon>Pavlovaceae</taxon>
        <taxon>Diacronema</taxon>
    </lineage>
</organism>
<dbReference type="SUPFAM" id="SSF52058">
    <property type="entry name" value="L domain-like"/>
    <property type="match status" value="1"/>
</dbReference>
<dbReference type="OMA" id="CCDAATH"/>
<protein>
    <submittedName>
        <fullName evidence="7">Uncharacterized protein</fullName>
    </submittedName>
</protein>
<feature type="compositionally biased region" description="Acidic residues" evidence="6">
    <location>
        <begin position="1"/>
        <end position="15"/>
    </location>
</feature>
<dbReference type="Proteomes" id="UP000751190">
    <property type="component" value="Unassembled WGS sequence"/>
</dbReference>
<evidence type="ECO:0000256" key="1">
    <source>
        <dbReference type="ARBA" id="ARBA00004138"/>
    </source>
</evidence>
<name>A0A8J5XIY2_DIALT</name>
<reference evidence="7" key="1">
    <citation type="submission" date="2021-05" db="EMBL/GenBank/DDBJ databases">
        <title>The genome of the haptophyte Pavlova lutheri (Diacronema luteri, Pavlovales) - a model for lipid biosynthesis in eukaryotic algae.</title>
        <authorList>
            <person name="Hulatt C.J."/>
            <person name="Posewitz M.C."/>
        </authorList>
    </citation>
    <scope>NUCLEOTIDE SEQUENCE</scope>
    <source>
        <strain evidence="7">NIVA-4/92</strain>
    </source>
</reference>
<keyword evidence="3" id="KW-0677">Repeat</keyword>
<sequence>MASTVGDDEGFEDAPAEVPAKPTRKPTRMTPFLIAERAGIVSADGERLSPDDVAQRVVQLARLRLDRQNIADMDGLECCDAATHIYLQHNDISRIDGLQYLKALCFISLDHNRIEQVEGLRDLPALSYLGLAHNRIGRVAHEQLPPSLRFLNLYANPCSLSATYRSEIVAALPALIELDHIEVERGVGSDNDDDGTVRGGSRNVRPAAPADESVEGVARSIASMHVDPRAEQQYVEQHIQQLRAGVADVQASLGGLRAKKASILARADERRRAMRDLKHIAL</sequence>
<dbReference type="InterPro" id="IPR050576">
    <property type="entry name" value="Cilia_flagella_integrity"/>
</dbReference>
<comment type="caution">
    <text evidence="7">The sequence shown here is derived from an EMBL/GenBank/DDBJ whole genome shotgun (WGS) entry which is preliminary data.</text>
</comment>
<proteinExistence type="predicted"/>
<feature type="region of interest" description="Disordered" evidence="6">
    <location>
        <begin position="186"/>
        <end position="213"/>
    </location>
</feature>
<dbReference type="PROSITE" id="PS51450">
    <property type="entry name" value="LRR"/>
    <property type="match status" value="1"/>
</dbReference>
<evidence type="ECO:0000256" key="6">
    <source>
        <dbReference type="SAM" id="MobiDB-lite"/>
    </source>
</evidence>
<feature type="region of interest" description="Disordered" evidence="6">
    <location>
        <begin position="1"/>
        <end position="27"/>
    </location>
</feature>
<dbReference type="PANTHER" id="PTHR45973:SF9">
    <property type="entry name" value="LEUCINE-RICH REPEAT-CONTAINING PROTEIN 46"/>
    <property type="match status" value="1"/>
</dbReference>
<dbReference type="InterPro" id="IPR001611">
    <property type="entry name" value="Leu-rich_rpt"/>
</dbReference>
<evidence type="ECO:0000256" key="2">
    <source>
        <dbReference type="ARBA" id="ARBA00022614"/>
    </source>
</evidence>
<keyword evidence="5" id="KW-0966">Cell projection</keyword>
<dbReference type="OrthoDB" id="7451790at2759"/>
<dbReference type="Gene3D" id="3.80.10.10">
    <property type="entry name" value="Ribonuclease Inhibitor"/>
    <property type="match status" value="1"/>
</dbReference>
<dbReference type="EMBL" id="JAGTXO010000010">
    <property type="protein sequence ID" value="KAG8465388.1"/>
    <property type="molecule type" value="Genomic_DNA"/>
</dbReference>